<feature type="transmembrane region" description="Helical" evidence="1">
    <location>
        <begin position="9"/>
        <end position="32"/>
    </location>
</feature>
<keyword evidence="1" id="KW-0812">Transmembrane</keyword>
<accession>A0ABQ1WV29</accession>
<dbReference type="RefSeq" id="WP_011708808.1">
    <property type="nucleotide sequence ID" value="NZ_BMIX01000017.1"/>
</dbReference>
<proteinExistence type="predicted"/>
<evidence type="ECO:0000313" key="2">
    <source>
        <dbReference type="EMBL" id="GGG46604.1"/>
    </source>
</evidence>
<sequence>MKKILEKTFLIIIGTFAFFGLISFFTIILNKAYLKNHELVIDTKLASEFGDFFGGFIGTIFSIISVLLLIYTIYKQDFNSKKIEIETNFFRMLDYHNQNVNQLKIPNVFTHKKSQISEGRRGFVEFKIQFHYLLEIIRKINSTKNFNLREREIVDIAYIIFYYGLQGSWIDFIEKKLDKYENYQSITFSISQEILQQPEKDLKRTNQTNLSTYFRNMFNAIKMVDESKYLSHREKKNLIKIYRAQLSNPELYILFFNVLSRFGKKWISNNYIEKYELFKNIPHNYCDGYEPKRFFKGNYEEDYY</sequence>
<dbReference type="EMBL" id="BMIX01000017">
    <property type="protein sequence ID" value="GGG46604.1"/>
    <property type="molecule type" value="Genomic_DNA"/>
</dbReference>
<reference evidence="3" key="1">
    <citation type="journal article" date="2019" name="Int. J. Syst. Evol. Microbiol.">
        <title>The Global Catalogue of Microorganisms (GCM) 10K type strain sequencing project: providing services to taxonomists for standard genome sequencing and annotation.</title>
        <authorList>
            <consortium name="The Broad Institute Genomics Platform"/>
            <consortium name="The Broad Institute Genome Sequencing Center for Infectious Disease"/>
            <person name="Wu L."/>
            <person name="Ma J."/>
        </authorList>
    </citation>
    <scope>NUCLEOTIDE SEQUENCE [LARGE SCALE GENOMIC DNA]</scope>
    <source>
        <strain evidence="3">CGMCC 1.15422</strain>
    </source>
</reference>
<keyword evidence="1" id="KW-0472">Membrane</keyword>
<feature type="transmembrane region" description="Helical" evidence="1">
    <location>
        <begin position="52"/>
        <end position="74"/>
    </location>
</feature>
<dbReference type="Proteomes" id="UP000605733">
    <property type="component" value="Unassembled WGS sequence"/>
</dbReference>
<evidence type="ECO:0000313" key="3">
    <source>
        <dbReference type="Proteomes" id="UP000605733"/>
    </source>
</evidence>
<protein>
    <recommendedName>
        <fullName evidence="4">Phage abortive infection protein</fullName>
    </recommendedName>
</protein>
<name>A0ABQ1WV29_9FLAO</name>
<keyword evidence="3" id="KW-1185">Reference proteome</keyword>
<evidence type="ECO:0008006" key="4">
    <source>
        <dbReference type="Google" id="ProtNLM"/>
    </source>
</evidence>
<comment type="caution">
    <text evidence="2">The sequence shown here is derived from an EMBL/GenBank/DDBJ whole genome shotgun (WGS) entry which is preliminary data.</text>
</comment>
<evidence type="ECO:0000256" key="1">
    <source>
        <dbReference type="SAM" id="Phobius"/>
    </source>
</evidence>
<dbReference type="Pfam" id="PF16872">
    <property type="entry name" value="putAbiC"/>
    <property type="match status" value="1"/>
</dbReference>
<keyword evidence="1" id="KW-1133">Transmembrane helix</keyword>
<dbReference type="InterPro" id="IPR031709">
    <property type="entry name" value="PutAbiC"/>
</dbReference>
<organism evidence="2 3">
    <name type="scientific">Christiangramia forsetii</name>
    <dbReference type="NCBI Taxonomy" id="411153"/>
    <lineage>
        <taxon>Bacteria</taxon>
        <taxon>Pseudomonadati</taxon>
        <taxon>Bacteroidota</taxon>
        <taxon>Flavobacteriia</taxon>
        <taxon>Flavobacteriales</taxon>
        <taxon>Flavobacteriaceae</taxon>
        <taxon>Christiangramia</taxon>
    </lineage>
</organism>
<gene>
    <name evidence="2" type="ORF">GCM10011532_33130</name>
</gene>